<proteinExistence type="predicted"/>
<reference evidence="3" key="1">
    <citation type="submission" date="2022-02" db="EMBL/GenBank/DDBJ databases">
        <title>Acinetobacter A3.8 sp. nov., isolated from Sediment (Zhairuo Island).</title>
        <authorList>
            <person name="Zheng K."/>
        </authorList>
    </citation>
    <scope>NUCLEOTIDE SEQUENCE</scope>
    <source>
        <strain evidence="3">A3.8</strain>
    </source>
</reference>
<dbReference type="Proteomes" id="UP001139701">
    <property type="component" value="Unassembled WGS sequence"/>
</dbReference>
<evidence type="ECO:0000256" key="1">
    <source>
        <dbReference type="SAM" id="MobiDB-lite"/>
    </source>
</evidence>
<feature type="chain" id="PRO_5040865988" evidence="2">
    <location>
        <begin position="22"/>
        <end position="79"/>
    </location>
</feature>
<evidence type="ECO:0000313" key="3">
    <source>
        <dbReference type="EMBL" id="MCJ8146051.1"/>
    </source>
</evidence>
<sequence length="79" mass="8748">MKLLKALLMTSLFAFTTTTFADDTSEATEATSKSKVQVEIFDVEVEPVEQINDEPTADHEPVADETQPIYGNPEDILTE</sequence>
<evidence type="ECO:0000313" key="4">
    <source>
        <dbReference type="Proteomes" id="UP001139701"/>
    </source>
</evidence>
<dbReference type="RefSeq" id="WP_241570745.1">
    <property type="nucleotide sequence ID" value="NZ_JAKUML010000004.1"/>
</dbReference>
<feature type="region of interest" description="Disordered" evidence="1">
    <location>
        <begin position="52"/>
        <end position="79"/>
    </location>
</feature>
<accession>A0A9X1X188</accession>
<keyword evidence="2" id="KW-0732">Signal</keyword>
<feature type="signal peptide" evidence="2">
    <location>
        <begin position="1"/>
        <end position="21"/>
    </location>
</feature>
<gene>
    <name evidence="3" type="ORF">MKI79_03845</name>
</gene>
<dbReference type="AlphaFoldDB" id="A0A9X1X188"/>
<dbReference type="EMBL" id="JAKUML010000004">
    <property type="protein sequence ID" value="MCJ8146051.1"/>
    <property type="molecule type" value="Genomic_DNA"/>
</dbReference>
<keyword evidence="4" id="KW-1185">Reference proteome</keyword>
<name>A0A9X1X188_9GAMM</name>
<evidence type="ECO:0000256" key="2">
    <source>
        <dbReference type="SAM" id="SignalP"/>
    </source>
</evidence>
<organism evidence="3 4">
    <name type="scientific">Acinetobacter sedimenti</name>
    <dbReference type="NCBI Taxonomy" id="2919922"/>
    <lineage>
        <taxon>Bacteria</taxon>
        <taxon>Pseudomonadati</taxon>
        <taxon>Pseudomonadota</taxon>
        <taxon>Gammaproteobacteria</taxon>
        <taxon>Moraxellales</taxon>
        <taxon>Moraxellaceae</taxon>
        <taxon>Acinetobacter</taxon>
    </lineage>
</organism>
<protein>
    <submittedName>
        <fullName evidence="3">Uncharacterized protein</fullName>
    </submittedName>
</protein>
<comment type="caution">
    <text evidence="3">The sequence shown here is derived from an EMBL/GenBank/DDBJ whole genome shotgun (WGS) entry which is preliminary data.</text>
</comment>